<sequence>MASLQQGDLGLSGPPQDQGAGGPGVVIRYCDPQPTQVFNTLGFGVAVTPPYQLPVQRKEDLWDDHRSQHE</sequence>
<keyword evidence="3" id="KW-1185">Reference proteome</keyword>
<name>A0AAV3YQM3_9GAST</name>
<reference evidence="2 3" key="1">
    <citation type="journal article" date="2021" name="Elife">
        <title>Chloroplast acquisition without the gene transfer in kleptoplastic sea slugs, Plakobranchus ocellatus.</title>
        <authorList>
            <person name="Maeda T."/>
            <person name="Takahashi S."/>
            <person name="Yoshida T."/>
            <person name="Shimamura S."/>
            <person name="Takaki Y."/>
            <person name="Nagai Y."/>
            <person name="Toyoda A."/>
            <person name="Suzuki Y."/>
            <person name="Arimoto A."/>
            <person name="Ishii H."/>
            <person name="Satoh N."/>
            <person name="Nishiyama T."/>
            <person name="Hasebe M."/>
            <person name="Maruyama T."/>
            <person name="Minagawa J."/>
            <person name="Obokata J."/>
            <person name="Shigenobu S."/>
        </authorList>
    </citation>
    <scope>NUCLEOTIDE SEQUENCE [LARGE SCALE GENOMIC DNA]</scope>
</reference>
<feature type="region of interest" description="Disordered" evidence="1">
    <location>
        <begin position="1"/>
        <end position="25"/>
    </location>
</feature>
<dbReference type="EMBL" id="BLXT01001356">
    <property type="protein sequence ID" value="GFN85034.1"/>
    <property type="molecule type" value="Genomic_DNA"/>
</dbReference>
<protein>
    <submittedName>
        <fullName evidence="2">Uncharacterized protein</fullName>
    </submittedName>
</protein>
<evidence type="ECO:0000256" key="1">
    <source>
        <dbReference type="SAM" id="MobiDB-lite"/>
    </source>
</evidence>
<dbReference type="Proteomes" id="UP000735302">
    <property type="component" value="Unassembled WGS sequence"/>
</dbReference>
<evidence type="ECO:0000313" key="3">
    <source>
        <dbReference type="Proteomes" id="UP000735302"/>
    </source>
</evidence>
<organism evidence="2 3">
    <name type="scientific">Plakobranchus ocellatus</name>
    <dbReference type="NCBI Taxonomy" id="259542"/>
    <lineage>
        <taxon>Eukaryota</taxon>
        <taxon>Metazoa</taxon>
        <taxon>Spiralia</taxon>
        <taxon>Lophotrochozoa</taxon>
        <taxon>Mollusca</taxon>
        <taxon>Gastropoda</taxon>
        <taxon>Heterobranchia</taxon>
        <taxon>Euthyneura</taxon>
        <taxon>Panpulmonata</taxon>
        <taxon>Sacoglossa</taxon>
        <taxon>Placobranchoidea</taxon>
        <taxon>Plakobranchidae</taxon>
        <taxon>Plakobranchus</taxon>
    </lineage>
</organism>
<gene>
    <name evidence="2" type="ORF">PoB_001154000</name>
</gene>
<comment type="caution">
    <text evidence="2">The sequence shown here is derived from an EMBL/GenBank/DDBJ whole genome shotgun (WGS) entry which is preliminary data.</text>
</comment>
<accession>A0AAV3YQM3</accession>
<evidence type="ECO:0000313" key="2">
    <source>
        <dbReference type="EMBL" id="GFN85034.1"/>
    </source>
</evidence>
<dbReference type="AlphaFoldDB" id="A0AAV3YQM3"/>
<proteinExistence type="predicted"/>